<accession>A0AAD4MLH9</accession>
<protein>
    <submittedName>
        <fullName evidence="1">Uncharacterized protein</fullName>
    </submittedName>
</protein>
<name>A0AAD4MLH9_9BILA</name>
<proteinExistence type="predicted"/>
<dbReference type="Proteomes" id="UP001201812">
    <property type="component" value="Unassembled WGS sequence"/>
</dbReference>
<gene>
    <name evidence="1" type="ORF">DdX_20052</name>
</gene>
<sequence length="116" mass="12957">MGWQYGVSSSKHNLCQLGTGLKAGDVRLNEAFGTVTQVTFEFPSLAPDAPEWTVYCSIGSNKTVAGKCSREDFWVLQCAQHPMSLCLWSIVVATEVVLRRQSHGCPEVREYQLVYR</sequence>
<evidence type="ECO:0000313" key="2">
    <source>
        <dbReference type="Proteomes" id="UP001201812"/>
    </source>
</evidence>
<keyword evidence="2" id="KW-1185">Reference proteome</keyword>
<comment type="caution">
    <text evidence="1">The sequence shown here is derived from an EMBL/GenBank/DDBJ whole genome shotgun (WGS) entry which is preliminary data.</text>
</comment>
<dbReference type="EMBL" id="JAKKPZ010000496">
    <property type="protein sequence ID" value="KAI1694554.1"/>
    <property type="molecule type" value="Genomic_DNA"/>
</dbReference>
<reference evidence="1" key="1">
    <citation type="submission" date="2022-01" db="EMBL/GenBank/DDBJ databases">
        <title>Genome Sequence Resource for Two Populations of Ditylenchus destructor, the Migratory Endoparasitic Phytonematode.</title>
        <authorList>
            <person name="Zhang H."/>
            <person name="Lin R."/>
            <person name="Xie B."/>
        </authorList>
    </citation>
    <scope>NUCLEOTIDE SEQUENCE</scope>
    <source>
        <strain evidence="1">BazhouSP</strain>
    </source>
</reference>
<dbReference type="AlphaFoldDB" id="A0AAD4MLH9"/>
<organism evidence="1 2">
    <name type="scientific">Ditylenchus destructor</name>
    <dbReference type="NCBI Taxonomy" id="166010"/>
    <lineage>
        <taxon>Eukaryota</taxon>
        <taxon>Metazoa</taxon>
        <taxon>Ecdysozoa</taxon>
        <taxon>Nematoda</taxon>
        <taxon>Chromadorea</taxon>
        <taxon>Rhabditida</taxon>
        <taxon>Tylenchina</taxon>
        <taxon>Tylenchomorpha</taxon>
        <taxon>Sphaerularioidea</taxon>
        <taxon>Anguinidae</taxon>
        <taxon>Anguininae</taxon>
        <taxon>Ditylenchus</taxon>
    </lineage>
</organism>
<evidence type="ECO:0000313" key="1">
    <source>
        <dbReference type="EMBL" id="KAI1694554.1"/>
    </source>
</evidence>